<dbReference type="GO" id="GO:0009507">
    <property type="term" value="C:chloroplast"/>
    <property type="evidence" value="ECO:0007669"/>
    <property type="project" value="TreeGrafter"/>
</dbReference>
<keyword evidence="2" id="KW-1185">Reference proteome</keyword>
<proteinExistence type="predicted"/>
<dbReference type="PANTHER" id="PTHR36398:SF1">
    <property type="entry name" value="PLASMA MEMBRANE FUSION PROTEIN"/>
    <property type="match status" value="1"/>
</dbReference>
<dbReference type="AlphaFoldDB" id="S8E038"/>
<dbReference type="EMBL" id="AUSU01004100">
    <property type="protein sequence ID" value="EPS65687.1"/>
    <property type="molecule type" value="Genomic_DNA"/>
</dbReference>
<feature type="non-terminal residue" evidence="1">
    <location>
        <position position="1"/>
    </location>
</feature>
<sequence length="57" mass="6314">RNCVPRDRNSFGVVFQANTGVEVCTFSLIVKNASSLLGDRDPVKLEAEARLQHLVRS</sequence>
<gene>
    <name evidence="1" type="ORF">M569_09091</name>
</gene>
<evidence type="ECO:0000313" key="2">
    <source>
        <dbReference type="Proteomes" id="UP000015453"/>
    </source>
</evidence>
<evidence type="ECO:0000313" key="1">
    <source>
        <dbReference type="EMBL" id="EPS65687.1"/>
    </source>
</evidence>
<protein>
    <submittedName>
        <fullName evidence="1">Uncharacterized protein</fullName>
    </submittedName>
</protein>
<organism evidence="1 2">
    <name type="scientific">Genlisea aurea</name>
    <dbReference type="NCBI Taxonomy" id="192259"/>
    <lineage>
        <taxon>Eukaryota</taxon>
        <taxon>Viridiplantae</taxon>
        <taxon>Streptophyta</taxon>
        <taxon>Embryophyta</taxon>
        <taxon>Tracheophyta</taxon>
        <taxon>Spermatophyta</taxon>
        <taxon>Magnoliopsida</taxon>
        <taxon>eudicotyledons</taxon>
        <taxon>Gunneridae</taxon>
        <taxon>Pentapetalae</taxon>
        <taxon>asterids</taxon>
        <taxon>lamiids</taxon>
        <taxon>Lamiales</taxon>
        <taxon>Lentibulariaceae</taxon>
        <taxon>Genlisea</taxon>
    </lineage>
</organism>
<accession>S8E038</accession>
<dbReference type="OrthoDB" id="1895912at2759"/>
<comment type="caution">
    <text evidence="1">The sequence shown here is derived from an EMBL/GenBank/DDBJ whole genome shotgun (WGS) entry which is preliminary data.</text>
</comment>
<reference evidence="1 2" key="1">
    <citation type="journal article" date="2013" name="BMC Genomics">
        <title>The miniature genome of a carnivorous plant Genlisea aurea contains a low number of genes and short non-coding sequences.</title>
        <authorList>
            <person name="Leushkin E.V."/>
            <person name="Sutormin R.A."/>
            <person name="Nabieva E.R."/>
            <person name="Penin A.A."/>
            <person name="Kondrashov A.S."/>
            <person name="Logacheva M.D."/>
        </authorList>
    </citation>
    <scope>NUCLEOTIDE SEQUENCE [LARGE SCALE GENOMIC DNA]</scope>
</reference>
<feature type="non-terminal residue" evidence="1">
    <location>
        <position position="57"/>
    </location>
</feature>
<dbReference type="PANTHER" id="PTHR36398">
    <property type="entry name" value="PLASMA MEMBRANE FUSION PROTEIN"/>
    <property type="match status" value="1"/>
</dbReference>
<dbReference type="Proteomes" id="UP000015453">
    <property type="component" value="Unassembled WGS sequence"/>
</dbReference>
<name>S8E038_9LAMI</name>